<dbReference type="AlphaFoldDB" id="A0A4Y8VB85"/>
<evidence type="ECO:0000256" key="8">
    <source>
        <dbReference type="SAM" id="Phobius"/>
    </source>
</evidence>
<keyword evidence="6 9" id="KW-0012">Acyltransferase</keyword>
<comment type="subcellular location">
    <subcellularLocation>
        <location evidence="1">Cell inner membrane</location>
    </subcellularLocation>
</comment>
<dbReference type="Pfam" id="PF03279">
    <property type="entry name" value="Lip_A_acyltrans"/>
    <property type="match status" value="1"/>
</dbReference>
<accession>A0A4Y8VB85</accession>
<dbReference type="GO" id="GO:0005886">
    <property type="term" value="C:plasma membrane"/>
    <property type="evidence" value="ECO:0007669"/>
    <property type="project" value="UniProtKB-SubCell"/>
</dbReference>
<name>A0A4Y8VB85_9BACT</name>
<dbReference type="OrthoDB" id="9808633at2"/>
<protein>
    <submittedName>
        <fullName evidence="9">Lipid A biosynthesis acyltransferase</fullName>
    </submittedName>
</protein>
<comment type="caution">
    <text evidence="9">The sequence shown here is derived from an EMBL/GenBank/DDBJ whole genome shotgun (WGS) entry which is preliminary data.</text>
</comment>
<keyword evidence="5 8" id="KW-0472">Membrane</keyword>
<evidence type="ECO:0000256" key="5">
    <source>
        <dbReference type="ARBA" id="ARBA00023136"/>
    </source>
</evidence>
<evidence type="ECO:0000256" key="7">
    <source>
        <dbReference type="SAM" id="Coils"/>
    </source>
</evidence>
<organism evidence="9 10">
    <name type="scientific">Segatella hominis</name>
    <dbReference type="NCBI Taxonomy" id="2518605"/>
    <lineage>
        <taxon>Bacteria</taxon>
        <taxon>Pseudomonadati</taxon>
        <taxon>Bacteroidota</taxon>
        <taxon>Bacteroidia</taxon>
        <taxon>Bacteroidales</taxon>
        <taxon>Prevotellaceae</taxon>
        <taxon>Segatella</taxon>
    </lineage>
</organism>
<gene>
    <name evidence="9" type="ORF">EXN75_11315</name>
</gene>
<keyword evidence="3" id="KW-0997">Cell inner membrane</keyword>
<evidence type="ECO:0000256" key="2">
    <source>
        <dbReference type="ARBA" id="ARBA00022475"/>
    </source>
</evidence>
<sequence>MHRQLINMLRFVDERFIYVFAWTMIMPVCLLLNTNHSRSHAYRFFRNRIGWGRWSSAWHTYLNHCLFATVVIDRFAMFAGKRFDIEQEGTEYLRELAFQDDGFLMFSSHIGCYEVAGYSLTPPGKRYNALVYGGEKDRIMEGRQKQFSEHNITMIPVKEDMSHLFKINEALVNQEIVSMPADRVMGSSKTIPTEFLGKTAHFPLGPFAVATMRNLEVLAINVIRISRKKYKIFVVPLAYDKQASRKQKMEQLAKKYAEELERLVRQYPDQWYNFYDFWADKNAEPSIT</sequence>
<evidence type="ECO:0000256" key="4">
    <source>
        <dbReference type="ARBA" id="ARBA00022679"/>
    </source>
</evidence>
<dbReference type="GO" id="GO:0009247">
    <property type="term" value="P:glycolipid biosynthetic process"/>
    <property type="evidence" value="ECO:0007669"/>
    <property type="project" value="UniProtKB-ARBA"/>
</dbReference>
<dbReference type="PANTHER" id="PTHR30606:SF10">
    <property type="entry name" value="PHOSPHATIDYLINOSITOL MANNOSIDE ACYLTRANSFERASE"/>
    <property type="match status" value="1"/>
</dbReference>
<feature type="transmembrane region" description="Helical" evidence="8">
    <location>
        <begin position="16"/>
        <end position="34"/>
    </location>
</feature>
<dbReference type="Proteomes" id="UP000297872">
    <property type="component" value="Unassembled WGS sequence"/>
</dbReference>
<keyword evidence="10" id="KW-1185">Reference proteome</keyword>
<evidence type="ECO:0000313" key="10">
    <source>
        <dbReference type="Proteomes" id="UP000297872"/>
    </source>
</evidence>
<reference evidence="9 10" key="1">
    <citation type="submission" date="2019-02" db="EMBL/GenBank/DDBJ databases">
        <title>Draft Genome Sequence of the Prevotella sp. BCRC 81118, Isolated from Human Feces.</title>
        <authorList>
            <person name="Huang C.-H."/>
        </authorList>
    </citation>
    <scope>NUCLEOTIDE SEQUENCE [LARGE SCALE GENOMIC DNA]</scope>
    <source>
        <strain evidence="9 10">BCRC 81118</strain>
    </source>
</reference>
<dbReference type="GO" id="GO:0016746">
    <property type="term" value="F:acyltransferase activity"/>
    <property type="evidence" value="ECO:0007669"/>
    <property type="project" value="UniProtKB-KW"/>
</dbReference>
<keyword evidence="2" id="KW-1003">Cell membrane</keyword>
<evidence type="ECO:0000256" key="6">
    <source>
        <dbReference type="ARBA" id="ARBA00023315"/>
    </source>
</evidence>
<keyword evidence="7" id="KW-0175">Coiled coil</keyword>
<proteinExistence type="predicted"/>
<dbReference type="PANTHER" id="PTHR30606">
    <property type="entry name" value="LIPID A BIOSYNTHESIS LAUROYL ACYLTRANSFERASE"/>
    <property type="match status" value="1"/>
</dbReference>
<evidence type="ECO:0000313" key="9">
    <source>
        <dbReference type="EMBL" id="TFH78386.1"/>
    </source>
</evidence>
<dbReference type="EMBL" id="SGVY01000031">
    <property type="protein sequence ID" value="TFH78386.1"/>
    <property type="molecule type" value="Genomic_DNA"/>
</dbReference>
<dbReference type="InterPro" id="IPR004960">
    <property type="entry name" value="LipA_acyltrans"/>
</dbReference>
<keyword evidence="8" id="KW-1133">Transmembrane helix</keyword>
<dbReference type="CDD" id="cd07984">
    <property type="entry name" value="LPLAT_LABLAT-like"/>
    <property type="match status" value="1"/>
</dbReference>
<evidence type="ECO:0000256" key="1">
    <source>
        <dbReference type="ARBA" id="ARBA00004533"/>
    </source>
</evidence>
<evidence type="ECO:0000256" key="3">
    <source>
        <dbReference type="ARBA" id="ARBA00022519"/>
    </source>
</evidence>
<feature type="coiled-coil region" evidence="7">
    <location>
        <begin position="239"/>
        <end position="266"/>
    </location>
</feature>
<keyword evidence="8" id="KW-0812">Transmembrane</keyword>
<keyword evidence="4 9" id="KW-0808">Transferase</keyword>